<feature type="chain" id="PRO_5012516123" evidence="2">
    <location>
        <begin position="30"/>
        <end position="1027"/>
    </location>
</feature>
<dbReference type="AlphaFoldDB" id="A0A290N368"/>
<proteinExistence type="predicted"/>
<evidence type="ECO:0000256" key="1">
    <source>
        <dbReference type="SAM" id="MobiDB-lite"/>
    </source>
</evidence>
<dbReference type="SUPFAM" id="SSF50939">
    <property type="entry name" value="Sialidases"/>
    <property type="match status" value="1"/>
</dbReference>
<gene>
    <name evidence="3" type="ORF">CA606_18565</name>
</gene>
<organism evidence="3 4">
    <name type="scientific">Caulobacter vibrioides</name>
    <name type="common">Caulobacter crescentus</name>
    <dbReference type="NCBI Taxonomy" id="155892"/>
    <lineage>
        <taxon>Bacteria</taxon>
        <taxon>Pseudomonadati</taxon>
        <taxon>Pseudomonadota</taxon>
        <taxon>Alphaproteobacteria</taxon>
        <taxon>Caulobacterales</taxon>
        <taxon>Caulobacteraceae</taxon>
        <taxon>Caulobacter</taxon>
    </lineage>
</organism>
<sequence length="1027" mass="102274">MTTTPTQHATAIAAAIAAFHAGGSQSALASALATALEAYDDVGGLAERIEALITENATIIDSLLLFTPKGTVDLVSNLPTGEALGAFYIVTSGEFAGHGYVLSAGGWEDLGLVRGASAYQVWRDQPGNSGKTEAEYLTWLANAQIEAVTDAVQPLVDDAEAAATAAAGSASTASTKAGEASTSATAAATARTAAQTAQGLAEDARDDAQAAATAASGSAGTATTKAGEASTSATAAASARTAAQTAQGLAEDARDDAQAAATAASGSAGAATTKAGEASTSATAAAAAKAAAETAQGLAEDARDDAQAAATAASGSAGTATTKAGEASTSATAAAAARAAAEAARDAAEAIVGGDFIARPGGTTLSGKVAIFTAADGGTVEGRPIGSATATDILDRQTGDARFQPLNAALTNLATANWSSTTTGRLTSVAGTSSTGFMVQGSSSSLNARRTLTSADAGIAITNGNGVSGNPVFTLGRATEAQGIAGTDNLLAMTALSTKAAVDAAITALNYTTSPIAASRLTGVIDTANLPAVVINDTFEVGSQAAMLALTAQRGDIAIRTDENRTYVLSTDSPSTLADWKWMRTPTDLVLSVAGLTGAITQAALKTALAMGISDVSGLATALAGKQAASEVLADLAALTGGAVGQTIKKTADGFEFGDGGGVGVEIGDTFFSNRSTFPAGIVPADGATYLASSYSAAAAIFPPVFGAAPTATTATGSSSLGGSYAGNASLSAANGRLFLSGASLYGNVLLEITSLSPYTTRTINIGATGAVGPVAYAFGKYISADFNYFRHSATGLTGEWTQGTALNASVYAFAYGNGVLLAATSDGMWRTTDGVSWTKVTAWGSNTLPHGVAFANGYFMAFYSGSGSGMRSADGLTWASTTSPSVAPQGLVWEANGYFVIGDSVTLGRFRYSTDALTWSSVDVGGTTGDSQAMIHAGGLYCALKSYSLHIASSITGPWTELSNTDANVMNRLVYGLGAFVAPQRYDYYSVRYAPYAPASPAQFYVPSVAAIGTGAAKAKAYSRIA</sequence>
<feature type="compositionally biased region" description="Low complexity" evidence="1">
    <location>
        <begin position="209"/>
        <end position="227"/>
    </location>
</feature>
<feature type="region of interest" description="Disordered" evidence="1">
    <location>
        <begin position="309"/>
        <end position="328"/>
    </location>
</feature>
<feature type="signal peptide" evidence="2">
    <location>
        <begin position="1"/>
        <end position="29"/>
    </location>
</feature>
<dbReference type="EMBL" id="CP023315">
    <property type="protein sequence ID" value="ATC34174.1"/>
    <property type="molecule type" value="Genomic_DNA"/>
</dbReference>
<dbReference type="RefSeq" id="WP_096053524.1">
    <property type="nucleotide sequence ID" value="NZ_CP023315.3"/>
</dbReference>
<dbReference type="Proteomes" id="UP000217311">
    <property type="component" value="Chromosome"/>
</dbReference>
<evidence type="ECO:0000256" key="2">
    <source>
        <dbReference type="SAM" id="SignalP"/>
    </source>
</evidence>
<evidence type="ECO:0000313" key="4">
    <source>
        <dbReference type="Proteomes" id="UP000217311"/>
    </source>
</evidence>
<reference evidence="4" key="1">
    <citation type="submission" date="2017-09" db="EMBL/GenBank/DDBJ databases">
        <title>Genome evolution observed in wild isolates of Caulobacter crescentus.</title>
        <authorList>
            <person name="Ely B."/>
            <person name="Wilson K."/>
            <person name="Scott D."/>
        </authorList>
    </citation>
    <scope>NUCLEOTIDE SEQUENCE [LARGE SCALE GENOMIC DNA]</scope>
    <source>
        <strain evidence="4">CB13b1a</strain>
    </source>
</reference>
<feature type="region of interest" description="Disordered" evidence="1">
    <location>
        <begin position="197"/>
        <end position="227"/>
    </location>
</feature>
<protein>
    <submittedName>
        <fullName evidence="3">Uncharacterized protein</fullName>
    </submittedName>
</protein>
<dbReference type="InterPro" id="IPR036278">
    <property type="entry name" value="Sialidase_sf"/>
</dbReference>
<keyword evidence="2" id="KW-0732">Signal</keyword>
<accession>A0A290N368</accession>
<name>A0A290N368_CAUVI</name>
<evidence type="ECO:0000313" key="3">
    <source>
        <dbReference type="EMBL" id="ATC34174.1"/>
    </source>
</evidence>